<evidence type="ECO:0000256" key="6">
    <source>
        <dbReference type="RuleBase" id="RU004168"/>
    </source>
</evidence>
<keyword evidence="9" id="KW-1185">Reference proteome</keyword>
<dbReference type="NCBIfam" id="NF010999">
    <property type="entry name" value="PRK14425.1"/>
    <property type="match status" value="1"/>
</dbReference>
<dbReference type="Gene3D" id="3.30.70.100">
    <property type="match status" value="1"/>
</dbReference>
<dbReference type="InterPro" id="IPR017968">
    <property type="entry name" value="Acylphosphatase_CS"/>
</dbReference>
<evidence type="ECO:0000313" key="9">
    <source>
        <dbReference type="Proteomes" id="UP001138921"/>
    </source>
</evidence>
<protein>
    <recommendedName>
        <fullName evidence="2 4">Acylphosphatase</fullName>
        <ecNumber evidence="2 4">3.6.1.7</ecNumber>
    </recommendedName>
</protein>
<name>A0A9X1AE72_9HYPH</name>
<comment type="similarity">
    <text evidence="1 6">Belongs to the acylphosphatase family.</text>
</comment>
<dbReference type="AlphaFoldDB" id="A0A9X1AE72"/>
<dbReference type="EC" id="3.6.1.7" evidence="2 4"/>
<organism evidence="8 9">
    <name type="scientific">Aminobacter anthyllidis</name>
    <dbReference type="NCBI Taxonomy" id="1035067"/>
    <lineage>
        <taxon>Bacteria</taxon>
        <taxon>Pseudomonadati</taxon>
        <taxon>Pseudomonadota</taxon>
        <taxon>Alphaproteobacteria</taxon>
        <taxon>Hyphomicrobiales</taxon>
        <taxon>Phyllobacteriaceae</taxon>
        <taxon>Aminobacter</taxon>
    </lineage>
</organism>
<sequence>MPDDQKAVLVRISGHVQGVSFRVWTQREARRLGLNGWVRNERDGSVNALISGPEEAVALMLEAFWKGPPGADVRSVVPEPADSAAAGFNITG</sequence>
<dbReference type="PANTHER" id="PTHR47268">
    <property type="entry name" value="ACYLPHOSPHATASE"/>
    <property type="match status" value="1"/>
</dbReference>
<feature type="active site" evidence="4">
    <location>
        <position position="22"/>
    </location>
</feature>
<dbReference type="InterPro" id="IPR036046">
    <property type="entry name" value="Acylphosphatase-like_dom_sf"/>
</dbReference>
<evidence type="ECO:0000256" key="2">
    <source>
        <dbReference type="ARBA" id="ARBA00012150"/>
    </source>
</evidence>
<dbReference type="GO" id="GO:0003998">
    <property type="term" value="F:acylphosphatase activity"/>
    <property type="evidence" value="ECO:0007669"/>
    <property type="project" value="UniProtKB-EC"/>
</dbReference>
<evidence type="ECO:0000256" key="4">
    <source>
        <dbReference type="PROSITE-ProRule" id="PRU00520"/>
    </source>
</evidence>
<gene>
    <name evidence="8" type="ORF">J1C56_21910</name>
</gene>
<evidence type="ECO:0000313" key="8">
    <source>
        <dbReference type="EMBL" id="MBT1158260.1"/>
    </source>
</evidence>
<dbReference type="RefSeq" id="WP_214392173.1">
    <property type="nucleotide sequence ID" value="NZ_JAFLWW010000006.1"/>
</dbReference>
<dbReference type="Pfam" id="PF00708">
    <property type="entry name" value="Acylphosphatase"/>
    <property type="match status" value="1"/>
</dbReference>
<reference evidence="8" key="2">
    <citation type="submission" date="2021-03" db="EMBL/GenBank/DDBJ databases">
        <authorList>
            <person name="Artuso I."/>
            <person name="Turrini P."/>
            <person name="Pirolo M."/>
            <person name="Lugli G.A."/>
            <person name="Ventura M."/>
            <person name="Visca P."/>
        </authorList>
    </citation>
    <scope>NUCLEOTIDE SEQUENCE</scope>
    <source>
        <strain evidence="8">LMG 26462</strain>
    </source>
</reference>
<comment type="caution">
    <text evidence="8">The sequence shown here is derived from an EMBL/GenBank/DDBJ whole genome shotgun (WGS) entry which is preliminary data.</text>
</comment>
<accession>A0A9X1AE72</accession>
<dbReference type="InterPro" id="IPR020456">
    <property type="entry name" value="Acylphosphatase"/>
</dbReference>
<evidence type="ECO:0000256" key="3">
    <source>
        <dbReference type="ARBA" id="ARBA00047645"/>
    </source>
</evidence>
<dbReference type="PROSITE" id="PS51160">
    <property type="entry name" value="ACYLPHOSPHATASE_3"/>
    <property type="match status" value="1"/>
</dbReference>
<comment type="catalytic activity">
    <reaction evidence="3 4 5">
        <text>an acyl phosphate + H2O = a carboxylate + phosphate + H(+)</text>
        <dbReference type="Rhea" id="RHEA:14965"/>
        <dbReference type="ChEBI" id="CHEBI:15377"/>
        <dbReference type="ChEBI" id="CHEBI:15378"/>
        <dbReference type="ChEBI" id="CHEBI:29067"/>
        <dbReference type="ChEBI" id="CHEBI:43474"/>
        <dbReference type="ChEBI" id="CHEBI:59918"/>
        <dbReference type="EC" id="3.6.1.7"/>
    </reaction>
</comment>
<proteinExistence type="inferred from homology"/>
<dbReference type="PROSITE" id="PS00151">
    <property type="entry name" value="ACYLPHOSPHATASE_2"/>
    <property type="match status" value="1"/>
</dbReference>
<dbReference type="PANTHER" id="PTHR47268:SF4">
    <property type="entry name" value="ACYLPHOSPHATASE"/>
    <property type="match status" value="1"/>
</dbReference>
<evidence type="ECO:0000256" key="1">
    <source>
        <dbReference type="ARBA" id="ARBA00005614"/>
    </source>
</evidence>
<dbReference type="Proteomes" id="UP001138921">
    <property type="component" value="Unassembled WGS sequence"/>
</dbReference>
<dbReference type="PRINTS" id="PR00112">
    <property type="entry name" value="ACYLPHPHTASE"/>
</dbReference>
<reference evidence="8" key="1">
    <citation type="journal article" date="2021" name="Microorganisms">
        <title>Phylogenomic Reconstruction and Metabolic Potential of the Genus Aminobacter.</title>
        <authorList>
            <person name="Artuso I."/>
            <person name="Turrini P."/>
            <person name="Pirolo M."/>
            <person name="Lugli G.A."/>
            <person name="Ventura M."/>
            <person name="Visca P."/>
        </authorList>
    </citation>
    <scope>NUCLEOTIDE SEQUENCE</scope>
    <source>
        <strain evidence="8">LMG 26462</strain>
    </source>
</reference>
<dbReference type="InterPro" id="IPR001792">
    <property type="entry name" value="Acylphosphatase-like_dom"/>
</dbReference>
<feature type="active site" evidence="4">
    <location>
        <position position="40"/>
    </location>
</feature>
<evidence type="ECO:0000259" key="7">
    <source>
        <dbReference type="PROSITE" id="PS51160"/>
    </source>
</evidence>
<feature type="domain" description="Acylphosphatase-like" evidence="7">
    <location>
        <begin position="7"/>
        <end position="92"/>
    </location>
</feature>
<dbReference type="EMBL" id="JAFLWW010000006">
    <property type="protein sequence ID" value="MBT1158260.1"/>
    <property type="molecule type" value="Genomic_DNA"/>
</dbReference>
<dbReference type="PROSITE" id="PS00150">
    <property type="entry name" value="ACYLPHOSPHATASE_1"/>
    <property type="match status" value="1"/>
</dbReference>
<keyword evidence="4 5" id="KW-0378">Hydrolase</keyword>
<evidence type="ECO:0000256" key="5">
    <source>
        <dbReference type="RuleBase" id="RU000553"/>
    </source>
</evidence>
<dbReference type="SUPFAM" id="SSF54975">
    <property type="entry name" value="Acylphosphatase/BLUF domain-like"/>
    <property type="match status" value="1"/>
</dbReference>